<proteinExistence type="predicted"/>
<gene>
    <name evidence="2" type="ORF">BEN76_16470</name>
</gene>
<dbReference type="Proteomes" id="UP000185674">
    <property type="component" value="Plasmid pGFJ1"/>
</dbReference>
<organism evidence="2 3">
    <name type="scientific">Acinetobacter soli</name>
    <dbReference type="NCBI Taxonomy" id="487316"/>
    <lineage>
        <taxon>Bacteria</taxon>
        <taxon>Pseudomonadati</taxon>
        <taxon>Pseudomonadota</taxon>
        <taxon>Gammaproteobacteria</taxon>
        <taxon>Moraxellales</taxon>
        <taxon>Moraxellaceae</taxon>
        <taxon>Acinetobacter</taxon>
    </lineage>
</organism>
<name>A0A1P8EN63_9GAMM</name>
<reference evidence="2 3" key="1">
    <citation type="submission" date="2016-08" db="EMBL/GenBank/DDBJ databases">
        <title>Complete genome sequence of Acinetobacter baylyi strain GFJ2.</title>
        <authorList>
            <person name="Tabata M."/>
            <person name="Kuboki S."/>
            <person name="Gibu N."/>
            <person name="Kinouchi Y."/>
            <person name="Vangnai A."/>
            <person name="Kasai D."/>
            <person name="Fukuda M."/>
        </authorList>
    </citation>
    <scope>NUCLEOTIDE SEQUENCE [LARGE SCALE GENOMIC DNA]</scope>
    <source>
        <strain evidence="2 3">GFJ2</strain>
        <plasmid evidence="3">Plasmid pgfj1</plasmid>
    </source>
</reference>
<protein>
    <recommendedName>
        <fullName evidence="4">Transporter</fullName>
    </recommendedName>
</protein>
<dbReference type="RefSeq" id="WP_076033655.1">
    <property type="nucleotide sequence ID" value="NZ_CP016897.1"/>
</dbReference>
<dbReference type="EMBL" id="CP016897">
    <property type="protein sequence ID" value="APV37646.1"/>
    <property type="molecule type" value="Genomic_DNA"/>
</dbReference>
<evidence type="ECO:0000313" key="2">
    <source>
        <dbReference type="EMBL" id="APV37646.1"/>
    </source>
</evidence>
<evidence type="ECO:0000256" key="1">
    <source>
        <dbReference type="SAM" id="SignalP"/>
    </source>
</evidence>
<geneLocation type="plasmid" evidence="3">
    <name>pgfj1</name>
</geneLocation>
<dbReference type="KEGG" id="asol:BEN76_16470"/>
<dbReference type="InterPro" id="IPR025737">
    <property type="entry name" value="FApF"/>
</dbReference>
<evidence type="ECO:0000313" key="3">
    <source>
        <dbReference type="Proteomes" id="UP000185674"/>
    </source>
</evidence>
<dbReference type="AlphaFoldDB" id="A0A1P8EN63"/>
<dbReference type="Pfam" id="PF13557">
    <property type="entry name" value="Phenol_MetA_deg"/>
    <property type="match status" value="1"/>
</dbReference>
<sequence length="288" mass="30967">MKAEHCLLLGSLCSAISVSSYAFDMLPADFTWMGNGTTVGLAYFAYQDASTLKVDGVGKVPQSDAQVYAGILRAVRWQEIAGYKTVMQTFLTSGYVDKATVGGTDQPDNSGLGDLNFGFTVYPMASNEPTGTTLTLSGYVTAPTGDYDVGKVNIGAGTWIFTPQIGLIQGLGNGFLIDAAYDVGFYKTTDHNGFEVKTDPASQAQIYLRYQPSMQTNYAVGVSKKIGGKQFLDDQYTGMKTDVTQLRLTTTHAFQNGLIATGMLARDVQVEGGFKNDISVLFRIGKAF</sequence>
<keyword evidence="2" id="KW-0614">Plasmid</keyword>
<evidence type="ECO:0008006" key="4">
    <source>
        <dbReference type="Google" id="ProtNLM"/>
    </source>
</evidence>
<accession>A0A1P8EN63</accession>
<keyword evidence="1" id="KW-0732">Signal</keyword>
<feature type="chain" id="PRO_5012433301" description="Transporter" evidence="1">
    <location>
        <begin position="23"/>
        <end position="288"/>
    </location>
</feature>
<feature type="signal peptide" evidence="1">
    <location>
        <begin position="1"/>
        <end position="22"/>
    </location>
</feature>